<evidence type="ECO:0000313" key="1">
    <source>
        <dbReference type="EMBL" id="KIH82252.1"/>
    </source>
</evidence>
<name>A0A0C2IB25_9PSED</name>
<evidence type="ECO:0000313" key="2">
    <source>
        <dbReference type="Proteomes" id="UP000031535"/>
    </source>
</evidence>
<keyword evidence="2" id="KW-1185">Reference proteome</keyword>
<sequence length="49" mass="5385">MPELSASLLALVRVLPVSDGALFKRLKSMTMMKKTSGYLDACLVFGHTR</sequence>
<comment type="caution">
    <text evidence="1">The sequence shown here is derived from an EMBL/GenBank/DDBJ whole genome shotgun (WGS) entry which is preliminary data.</text>
</comment>
<dbReference type="AlphaFoldDB" id="A0A0C2IB25"/>
<dbReference type="EMBL" id="JXDG01000054">
    <property type="protein sequence ID" value="KIH82252.1"/>
    <property type="molecule type" value="Genomic_DNA"/>
</dbReference>
<reference evidence="1 2" key="1">
    <citation type="submission" date="2015-01" db="EMBL/GenBank/DDBJ databases">
        <title>Complete genome of Pseudomonas batumici UCM B-321 producer of the batumin antibiotic with strong antistaphilococcal and potential anticancer activity.</title>
        <authorList>
            <person name="Klochko V.V."/>
            <person name="Zelena L.B."/>
            <person name="Elena K.A."/>
            <person name="Reva O.N."/>
        </authorList>
    </citation>
    <scope>NUCLEOTIDE SEQUENCE [LARGE SCALE GENOMIC DNA]</scope>
    <source>
        <strain evidence="1 2">UCM B-321</strain>
    </source>
</reference>
<gene>
    <name evidence="1" type="ORF">UCMB321_3928</name>
</gene>
<dbReference type="PATRIC" id="fig|226910.6.peg.3920"/>
<dbReference type="STRING" id="226910.UCMB321_3928"/>
<proteinExistence type="predicted"/>
<protein>
    <submittedName>
        <fullName evidence="1">Uncharacterized protein</fullName>
    </submittedName>
</protein>
<organism evidence="1 2">
    <name type="scientific">Pseudomonas batumici</name>
    <dbReference type="NCBI Taxonomy" id="226910"/>
    <lineage>
        <taxon>Bacteria</taxon>
        <taxon>Pseudomonadati</taxon>
        <taxon>Pseudomonadota</taxon>
        <taxon>Gammaproteobacteria</taxon>
        <taxon>Pseudomonadales</taxon>
        <taxon>Pseudomonadaceae</taxon>
        <taxon>Pseudomonas</taxon>
    </lineage>
</organism>
<dbReference type="Proteomes" id="UP000031535">
    <property type="component" value="Unassembled WGS sequence"/>
</dbReference>
<accession>A0A0C2IB25</accession>